<evidence type="ECO:0000256" key="3">
    <source>
        <dbReference type="ARBA" id="ARBA00023163"/>
    </source>
</evidence>
<dbReference type="Pfam" id="PF00440">
    <property type="entry name" value="TetR_N"/>
    <property type="match status" value="1"/>
</dbReference>
<keyword evidence="3" id="KW-0804">Transcription</keyword>
<evidence type="ECO:0000256" key="4">
    <source>
        <dbReference type="PROSITE-ProRule" id="PRU00335"/>
    </source>
</evidence>
<dbReference type="Proteomes" id="UP001196870">
    <property type="component" value="Unassembled WGS sequence"/>
</dbReference>
<dbReference type="PRINTS" id="PR00455">
    <property type="entry name" value="HTHTETR"/>
</dbReference>
<name>A0ABS5F6X7_9PROT</name>
<dbReference type="InterPro" id="IPR025996">
    <property type="entry name" value="MT1864/Rv1816-like_C"/>
</dbReference>
<dbReference type="PANTHER" id="PTHR30055">
    <property type="entry name" value="HTH-TYPE TRANSCRIPTIONAL REGULATOR RUTR"/>
    <property type="match status" value="1"/>
</dbReference>
<accession>A0ABS5F6X7</accession>
<dbReference type="InterPro" id="IPR009057">
    <property type="entry name" value="Homeodomain-like_sf"/>
</dbReference>
<dbReference type="InterPro" id="IPR001647">
    <property type="entry name" value="HTH_TetR"/>
</dbReference>
<sequence length="191" mass="19196">MSTSTAYHHGNLRAALIAAAEALLEKAGLEGVSLREAARAAGVSHNAPYRHFPSREALLAAVAAAGFARLAAAMDTAEPGSRAACRAYLGFAAAHPALYRLMFGPGLSKDAHPELRAAAGAAMRPLRAISAAGASREAAVGVWALLHGLAVLLADGQLADDLAARPEELAEVALATYGAGLRAAAAAPGSG</sequence>
<evidence type="ECO:0000313" key="7">
    <source>
        <dbReference type="Proteomes" id="UP001196870"/>
    </source>
</evidence>
<organism evidence="6 7">
    <name type="scientific">Plastoroseomonas hellenica</name>
    <dbReference type="NCBI Taxonomy" id="2687306"/>
    <lineage>
        <taxon>Bacteria</taxon>
        <taxon>Pseudomonadati</taxon>
        <taxon>Pseudomonadota</taxon>
        <taxon>Alphaproteobacteria</taxon>
        <taxon>Acetobacterales</taxon>
        <taxon>Acetobacteraceae</taxon>
        <taxon>Plastoroseomonas</taxon>
    </lineage>
</organism>
<gene>
    <name evidence="6" type="ORF">GXW71_28085</name>
</gene>
<dbReference type="Gene3D" id="1.10.357.10">
    <property type="entry name" value="Tetracycline Repressor, domain 2"/>
    <property type="match status" value="1"/>
</dbReference>
<evidence type="ECO:0000256" key="2">
    <source>
        <dbReference type="ARBA" id="ARBA00023125"/>
    </source>
</evidence>
<comment type="caution">
    <text evidence="6">The sequence shown here is derived from an EMBL/GenBank/DDBJ whole genome shotgun (WGS) entry which is preliminary data.</text>
</comment>
<proteinExistence type="predicted"/>
<dbReference type="SUPFAM" id="SSF46689">
    <property type="entry name" value="Homeodomain-like"/>
    <property type="match status" value="1"/>
</dbReference>
<evidence type="ECO:0000256" key="1">
    <source>
        <dbReference type="ARBA" id="ARBA00023015"/>
    </source>
</evidence>
<feature type="domain" description="HTH tetR-type" evidence="5">
    <location>
        <begin position="10"/>
        <end position="70"/>
    </location>
</feature>
<evidence type="ECO:0000259" key="5">
    <source>
        <dbReference type="PROSITE" id="PS50977"/>
    </source>
</evidence>
<dbReference type="PANTHER" id="PTHR30055:SF220">
    <property type="entry name" value="TETR-FAMILY REGULATORY PROTEIN"/>
    <property type="match status" value="1"/>
</dbReference>
<dbReference type="EMBL" id="JAAGBB010000051">
    <property type="protein sequence ID" value="MBR0668246.1"/>
    <property type="molecule type" value="Genomic_DNA"/>
</dbReference>
<keyword evidence="7" id="KW-1185">Reference proteome</keyword>
<dbReference type="InterPro" id="IPR050109">
    <property type="entry name" value="HTH-type_TetR-like_transc_reg"/>
</dbReference>
<protein>
    <submittedName>
        <fullName evidence="6">TetR/AcrR family transcriptional regulator</fullName>
    </submittedName>
</protein>
<feature type="DNA-binding region" description="H-T-H motif" evidence="4">
    <location>
        <begin position="33"/>
        <end position="52"/>
    </location>
</feature>
<dbReference type="PROSITE" id="PS50977">
    <property type="entry name" value="HTH_TETR_2"/>
    <property type="match status" value="1"/>
</dbReference>
<dbReference type="SUPFAM" id="SSF48498">
    <property type="entry name" value="Tetracyclin repressor-like, C-terminal domain"/>
    <property type="match status" value="1"/>
</dbReference>
<reference evidence="7" key="1">
    <citation type="journal article" date="2021" name="Syst. Appl. Microbiol.">
        <title>Roseomonas hellenica sp. nov., isolated from roots of wild-growing Alkanna tinctoria.</title>
        <authorList>
            <person name="Rat A."/>
            <person name="Naranjo H.D."/>
            <person name="Lebbe L."/>
            <person name="Cnockaert M."/>
            <person name="Krigas N."/>
            <person name="Grigoriadou K."/>
            <person name="Maloupa E."/>
            <person name="Willems A."/>
        </authorList>
    </citation>
    <scope>NUCLEOTIDE SEQUENCE [LARGE SCALE GENOMIC DNA]</scope>
    <source>
        <strain evidence="7">LMG 31523</strain>
    </source>
</reference>
<dbReference type="RefSeq" id="WP_211856019.1">
    <property type="nucleotide sequence ID" value="NZ_JAAGBB010000051.1"/>
</dbReference>
<dbReference type="Pfam" id="PF13305">
    <property type="entry name" value="TetR_C_33"/>
    <property type="match status" value="1"/>
</dbReference>
<keyword evidence="1" id="KW-0805">Transcription regulation</keyword>
<keyword evidence="2 4" id="KW-0238">DNA-binding</keyword>
<dbReference type="InterPro" id="IPR036271">
    <property type="entry name" value="Tet_transcr_reg_TetR-rel_C_sf"/>
</dbReference>
<evidence type="ECO:0000313" key="6">
    <source>
        <dbReference type="EMBL" id="MBR0668246.1"/>
    </source>
</evidence>